<feature type="chain" id="PRO_5043407030" description="Calcineurin-like phosphoesterase domain-containing protein" evidence="4">
    <location>
        <begin position="21"/>
        <end position="1392"/>
    </location>
</feature>
<evidence type="ECO:0000313" key="7">
    <source>
        <dbReference type="Proteomes" id="UP001358417"/>
    </source>
</evidence>
<feature type="region of interest" description="Disordered" evidence="3">
    <location>
        <begin position="915"/>
        <end position="1076"/>
    </location>
</feature>
<evidence type="ECO:0000259" key="5">
    <source>
        <dbReference type="Pfam" id="PF00149"/>
    </source>
</evidence>
<dbReference type="Pfam" id="PF00149">
    <property type="entry name" value="Metallophos"/>
    <property type="match status" value="1"/>
</dbReference>
<keyword evidence="1" id="KW-0378">Hydrolase</keyword>
<keyword evidence="7" id="KW-1185">Reference proteome</keyword>
<evidence type="ECO:0000256" key="4">
    <source>
        <dbReference type="SAM" id="SignalP"/>
    </source>
</evidence>
<feature type="signal peptide" evidence="4">
    <location>
        <begin position="1"/>
        <end position="20"/>
    </location>
</feature>
<feature type="region of interest" description="Disordered" evidence="3">
    <location>
        <begin position="814"/>
        <end position="846"/>
    </location>
</feature>
<dbReference type="SUPFAM" id="SSF56300">
    <property type="entry name" value="Metallo-dependent phosphatases"/>
    <property type="match status" value="1"/>
</dbReference>
<dbReference type="InterPro" id="IPR004843">
    <property type="entry name" value="Calcineurin-like_PHP"/>
</dbReference>
<dbReference type="EMBL" id="JAVRRD010000030">
    <property type="protein sequence ID" value="KAK5046501.1"/>
    <property type="molecule type" value="Genomic_DNA"/>
</dbReference>
<accession>A0AAV9N0T5</accession>
<dbReference type="GO" id="GO:0008081">
    <property type="term" value="F:phosphoric diester hydrolase activity"/>
    <property type="evidence" value="ECO:0007669"/>
    <property type="project" value="TreeGrafter"/>
</dbReference>
<feature type="compositionally biased region" description="Polar residues" evidence="3">
    <location>
        <begin position="1045"/>
        <end position="1060"/>
    </location>
</feature>
<dbReference type="RefSeq" id="XP_064702092.1">
    <property type="nucleotide sequence ID" value="XM_064851851.1"/>
</dbReference>
<reference evidence="6 7" key="1">
    <citation type="submission" date="2023-08" db="EMBL/GenBank/DDBJ databases">
        <title>Black Yeasts Isolated from many extreme environments.</title>
        <authorList>
            <person name="Coleine C."/>
            <person name="Stajich J.E."/>
            <person name="Selbmann L."/>
        </authorList>
    </citation>
    <scope>NUCLEOTIDE SEQUENCE [LARGE SCALE GENOMIC DNA]</scope>
    <source>
        <strain evidence="6 7">CCFEE 5792</strain>
    </source>
</reference>
<dbReference type="GeneID" id="89976468"/>
<evidence type="ECO:0000256" key="1">
    <source>
        <dbReference type="ARBA" id="ARBA00022801"/>
    </source>
</evidence>
<feature type="compositionally biased region" description="Basic and acidic residues" evidence="3">
    <location>
        <begin position="956"/>
        <end position="970"/>
    </location>
</feature>
<sequence>MKTGPIAWLCALVLLPHSKAESSTTAATSKNVPLTTWTAELQFPTAAFDSYYREPSLEQQPQPIVHNVLNNKSFSNDIADPAHVNDIVPNQVNFPDPYPLPENKDATALFYQSIDTAAGIINGSAGVEGGCTRCLAAITAAQVLARAAPNNFSDAAIRLCKLVKFKPDDDCERDYARHLPEVTVWAQVLQAANLFENDGQFICNSMFGQSWCDKPEAREMKLNFSTEKPANATAPPPSGQRVKVLHLSDLHLDPRYTVGAEAVDCPSVGCCRPDPDNKIEIQHPAPLNGHPNCYTPLSLLTSALSSVAPLIGKDSTAPGTIEWTLFTGDVLPREKAKFRNDEYLGFVQSTVFKTLKYFLPQSPVFPVLGALDAFNEEPSIRHPLTGAMKDLQSQNYDRMKAIIDANQWLGKDESAAIGPHHMGYTALHPKYPKLRIIALNTNFWWLQHYYNYVNTTTPQDSIILSDLIGWLLLAEKAQERVWIVGHIPPFAEQSLPDHSGAFYQVVERFTPHVIAGIFFGHQHTDSVTIFYKAGGTDVTKEGKVAIAAWLAPSLSPKNGNPSYKVYDVDTGDFGIYESRTFFTNASTLATASATEPNAGTDSEDSQGPDSSGLIWELGCDARQVYAKASNWPSTSALNGAFWHRVGNAMLKDTASPNNNLAAIYHMYRSTRVDGKDVTGNCDEACVQATVCRMRAAKEALWNKCGSDEVTKNETGSNGSTSKRSEGSAIDLEIDIFIDPNDPDIASSGNQPHAEKRWRLGFWSKTGAMAAGFAGSASRRAATQKSQTQGQSLLSTASDYSTQITTVTGTLTSTVTIGSENGESSSIAKRAEDTDTEHDVPLEARGDSSNYGNFGDYKFTSAILGASTEAMTGLWGAEQHSDLQTEVEGHQSTGYQILNQVTSALKGQSTWTVISGSGATTMAPKAKKKPKRAEETWSQDRSPTDETSTESGDSDWEDRSVPEQPEGHGEEAQMLTDGAGIADRPQSKRSQAPADAPDTTKTSSPNVPTNEASDEGPEPSRDFPIYRPDESLNGQILRRRPASDSDPGTPNTATQANSLTEYQAIPDITPTPFPDIDDYNDLETLSTGIDMINRRDANRKPGCVSMKSSSICSGTKTYVEYTPEQRQQILKAYQEAFTGGKSVYNNLMKTMSRKTTSRWSTWTENFSAPASKRDYDIPGCTSNDNGLVCTRVTEVADDFVDKRSAMPEPTAEPEPDPEPGNKMLSIWMSVLSSVSREQDRTHVAHFTTSNPKKRNAEPEPTAQPQPEPEPEGDSKEQMWSKLKAMVKSKNEGATMRVSLSKRNAEPEPTAQPQPEPEPEPGVMNKYVSLMISKMLALSVSETWTPWSTGNTNNLHDPTWIGPPSKRTAQPAPTTEPESLSTTVFEDSHTLPTP</sequence>
<feature type="domain" description="Calcineurin-like phosphoesterase" evidence="5">
    <location>
        <begin position="243"/>
        <end position="524"/>
    </location>
</feature>
<feature type="compositionally biased region" description="Polar residues" evidence="3">
    <location>
        <begin position="998"/>
        <end position="1010"/>
    </location>
</feature>
<keyword evidence="4" id="KW-0732">Signal</keyword>
<feature type="region of interest" description="Disordered" evidence="3">
    <location>
        <begin position="1234"/>
        <end position="1277"/>
    </location>
</feature>
<protein>
    <recommendedName>
        <fullName evidence="5">Calcineurin-like phosphoesterase domain-containing protein</fullName>
    </recommendedName>
</protein>
<feature type="compositionally biased region" description="Polar residues" evidence="3">
    <location>
        <begin position="938"/>
        <end position="950"/>
    </location>
</feature>
<dbReference type="InterPro" id="IPR029052">
    <property type="entry name" value="Metallo-depent_PP-like"/>
</dbReference>
<feature type="compositionally biased region" description="Polar residues" evidence="3">
    <location>
        <begin position="1365"/>
        <end position="1392"/>
    </location>
</feature>
<dbReference type="Proteomes" id="UP001358417">
    <property type="component" value="Unassembled WGS sequence"/>
</dbReference>
<keyword evidence="2" id="KW-0325">Glycoprotein</keyword>
<proteinExistence type="predicted"/>
<name>A0AAV9N0T5_9EURO</name>
<feature type="region of interest" description="Disordered" evidence="3">
    <location>
        <begin position="1347"/>
        <end position="1392"/>
    </location>
</feature>
<organism evidence="6 7">
    <name type="scientific">Exophiala bonariae</name>
    <dbReference type="NCBI Taxonomy" id="1690606"/>
    <lineage>
        <taxon>Eukaryota</taxon>
        <taxon>Fungi</taxon>
        <taxon>Dikarya</taxon>
        <taxon>Ascomycota</taxon>
        <taxon>Pezizomycotina</taxon>
        <taxon>Eurotiomycetes</taxon>
        <taxon>Chaetothyriomycetidae</taxon>
        <taxon>Chaetothyriales</taxon>
        <taxon>Herpotrichiellaceae</taxon>
        <taxon>Exophiala</taxon>
    </lineage>
</organism>
<comment type="caution">
    <text evidence="6">The sequence shown here is derived from an EMBL/GenBank/DDBJ whole genome shotgun (WGS) entry which is preliminary data.</text>
</comment>
<evidence type="ECO:0000313" key="6">
    <source>
        <dbReference type="EMBL" id="KAK5046501.1"/>
    </source>
</evidence>
<dbReference type="PANTHER" id="PTHR10340:SF27">
    <property type="entry name" value="ACL091CP"/>
    <property type="match status" value="1"/>
</dbReference>
<feature type="compositionally biased region" description="Basic and acidic residues" evidence="3">
    <location>
        <begin position="828"/>
        <end position="845"/>
    </location>
</feature>
<feature type="region of interest" description="Disordered" evidence="3">
    <location>
        <begin position="1300"/>
        <end position="1321"/>
    </location>
</feature>
<evidence type="ECO:0000256" key="2">
    <source>
        <dbReference type="ARBA" id="ARBA00023180"/>
    </source>
</evidence>
<gene>
    <name evidence="6" type="ORF">LTR84_008304</name>
</gene>
<evidence type="ECO:0000256" key="3">
    <source>
        <dbReference type="SAM" id="MobiDB-lite"/>
    </source>
</evidence>
<dbReference type="PANTHER" id="PTHR10340">
    <property type="entry name" value="SPHINGOMYELIN PHOSPHODIESTERASE"/>
    <property type="match status" value="1"/>
</dbReference>